<feature type="coiled-coil region" evidence="1">
    <location>
        <begin position="542"/>
        <end position="569"/>
    </location>
</feature>
<gene>
    <name evidence="2" type="ORF">GOQ27_14340</name>
</gene>
<comment type="caution">
    <text evidence="2">The sequence shown here is derived from an EMBL/GenBank/DDBJ whole genome shotgun (WGS) entry which is preliminary data.</text>
</comment>
<reference evidence="2" key="1">
    <citation type="submission" date="2019-12" db="EMBL/GenBank/DDBJ databases">
        <title>Clostridiaceae gen. nov. sp. nov., isolated from sediment in Xinjiang, China.</title>
        <authorList>
            <person name="Zhang R."/>
        </authorList>
    </citation>
    <scope>NUCLEOTIDE SEQUENCE</scope>
    <source>
        <strain evidence="2">D2Q-11</strain>
    </source>
</reference>
<protein>
    <submittedName>
        <fullName evidence="2">Uncharacterized protein</fullName>
    </submittedName>
</protein>
<dbReference type="RefSeq" id="WP_203367572.1">
    <property type="nucleotide sequence ID" value="NZ_WSFT01000053.1"/>
</dbReference>
<dbReference type="Proteomes" id="UP000724672">
    <property type="component" value="Unassembled WGS sequence"/>
</dbReference>
<name>A0A942UXY7_9FIRM</name>
<keyword evidence="1" id="KW-0175">Coiled coil</keyword>
<sequence>MKTKQSLDIDELFKYVDEKAIKKFKETIDYNEFKKKSDLNKRLILDLNEKCEFGENFEVEKILRSNHLDYDYIYKLLFVILDTSNEKPEFDILGFKFESTEQIKTMYYLYNYFSESIYSLNSGLPKLPDIKIFTSPQIDDRTLEFLKSMIKVECEKGYNMEDKIIEPNTILNFLKGALDSKDELKWYLTDKDIEILESIYCKASTFLKNHPELLKKKNDKDVDNQEATEEETTMDYPKINIDDIESNSQEPISKEKEIFHDVISKVWYSATGKKLLYMQKKMIQNLKVDALIYNDDKVNDFANKVVNKYNNIFTQSYKKKISPQQLRFSYDCTRVLSGGFKDNKPVLIPAKAGFGKSTLIRTFLETKINEAKIKDDGWGAVIVTDRIEDLKQLQKYIEDNVGAYKEDKYYDDRGNKKVKLTPWIYVLEGWSESICLNNIKKYDERNCTRTNCPKFERCKVFRQFYEQINSPIVAMSNARLYNYLSENKLKEFVNWEKIDKSKGKRELLLIDEKPKLENTDDIDMRIIEEMITNINQISAYSNENIKSDKKLLKDELVQAQEKIIELMNKHSDDRNAIIYEDKDKFFSSKFIINWNKYYKFRYRYKINAIETLLTKGGLWCNTKNRRYFNILEYINFDWNNSINTVIFDATSESDPSYSEIFNYLDINDYKKYEHLEFKVIDDNFSKNALKEKPEKIKAVTDWIKRDIVDKGKVYAVTYMNYSPIVKEQLKGYDNIVFDIKDDKEIIPYFNNTKGKNTWQDCNQIVHIGWNVYPSDEYIASYLCVFGFDKLHEKYFEFIEDEEARKFLTTGLVKLDGYKFNVPNITFHKFCKIVSDFEQEIFRTKLRDFSSEEEVTAYIFNPDKMLLQMLEQRFTGCKIDKIEVNELLLVSKRKGKNGANNKEVKLSEWLKNWSGEKTEIKQIREELDITGDYWSKLKKRSSLINDIWREKDIHHVQENGKHYIYYD</sequence>
<dbReference type="EMBL" id="WSFT01000053">
    <property type="protein sequence ID" value="MBS4539650.1"/>
    <property type="molecule type" value="Genomic_DNA"/>
</dbReference>
<dbReference type="AlphaFoldDB" id="A0A942UXY7"/>
<evidence type="ECO:0000256" key="1">
    <source>
        <dbReference type="SAM" id="Coils"/>
    </source>
</evidence>
<evidence type="ECO:0000313" key="3">
    <source>
        <dbReference type="Proteomes" id="UP000724672"/>
    </source>
</evidence>
<evidence type="ECO:0000313" key="2">
    <source>
        <dbReference type="EMBL" id="MBS4539650.1"/>
    </source>
</evidence>
<organism evidence="2 3">
    <name type="scientific">Anaeromonas frigoriresistens</name>
    <dbReference type="NCBI Taxonomy" id="2683708"/>
    <lineage>
        <taxon>Bacteria</taxon>
        <taxon>Bacillati</taxon>
        <taxon>Bacillota</taxon>
        <taxon>Tissierellia</taxon>
        <taxon>Tissierellales</taxon>
        <taxon>Thermohalobacteraceae</taxon>
        <taxon>Anaeromonas</taxon>
    </lineage>
</organism>
<keyword evidence="3" id="KW-1185">Reference proteome</keyword>
<proteinExistence type="predicted"/>
<accession>A0A942UXY7</accession>